<keyword evidence="11" id="KW-0503">Monooxygenase</keyword>
<dbReference type="GO" id="GO:0004497">
    <property type="term" value="F:monooxygenase activity"/>
    <property type="evidence" value="ECO:0007669"/>
    <property type="project" value="UniProtKB-KW"/>
</dbReference>
<dbReference type="EMBL" id="KN840624">
    <property type="protein sequence ID" value="KIP03286.1"/>
    <property type="molecule type" value="Genomic_DNA"/>
</dbReference>
<dbReference type="STRING" id="745531.A0A0C3RSF7"/>
<evidence type="ECO:0000256" key="5">
    <source>
        <dbReference type="ARBA" id="ARBA00022617"/>
    </source>
</evidence>
<keyword evidence="6 13" id="KW-0812">Transmembrane</keyword>
<comment type="similarity">
    <text evidence="4">Belongs to the cytochrome P450 family.</text>
</comment>
<evidence type="ECO:0000256" key="7">
    <source>
        <dbReference type="ARBA" id="ARBA00022723"/>
    </source>
</evidence>
<dbReference type="Proteomes" id="UP000053257">
    <property type="component" value="Unassembled WGS sequence"/>
</dbReference>
<keyword evidence="8 13" id="KW-1133">Transmembrane helix</keyword>
<sequence>MLVSAGLIAISAVFVVVVGIYLRKRRTRLPYPYPPGSKALPFIGNGPDVPQQFQWRRFCEWKYRYGVVVSITLFGQRMVILNTIQASVDLLEKKGAQYSDRPMHMMSPVNEYFRNMRKMLHRYLGARNQMDRLRPYHELIEEEIRRSLTSRDDELCCLSFKYAKAHEMPHSATSGISTRITCGHPSQEGHDHILELIERTINVHYHCATYLPGQGWKKQAVEWRALTDKMIELPYAFGKDNVVRRCHGESSIVGDYMRSDPNMPADKEYSLKKALVSMAGGTDTVCGGCSQHETDTVVGRDRLPTLSDRDRLPYLKVLYLEVLRWVPAVSISIPHLATEDNFYRGYFIPKGSSLTSGTLQIKHDMDNYKNHTEFEPEHFLGEKPELDPRDVVFGFGINLGQASLFAFCAMTLAVFDISKTVENGVEITPNVGLAEYHEAGVSHPPPFRCWIKPRSPSAEALILGDN</sequence>
<dbReference type="GO" id="GO:0016020">
    <property type="term" value="C:membrane"/>
    <property type="evidence" value="ECO:0007669"/>
    <property type="project" value="UniProtKB-SubCell"/>
</dbReference>
<evidence type="ECO:0000313" key="14">
    <source>
        <dbReference type="EMBL" id="KIP03286.1"/>
    </source>
</evidence>
<keyword evidence="5" id="KW-0349">Heme</keyword>
<dbReference type="Gene3D" id="1.10.630.10">
    <property type="entry name" value="Cytochrome P450"/>
    <property type="match status" value="1"/>
</dbReference>
<keyword evidence="10" id="KW-0408">Iron</keyword>
<keyword evidence="9" id="KW-0560">Oxidoreductase</keyword>
<dbReference type="PANTHER" id="PTHR46300">
    <property type="entry name" value="P450, PUTATIVE (EUROFUNG)-RELATED-RELATED"/>
    <property type="match status" value="1"/>
</dbReference>
<protein>
    <recommendedName>
        <fullName evidence="16">Cytochrome P450</fullName>
    </recommendedName>
</protein>
<dbReference type="GO" id="GO:0005506">
    <property type="term" value="F:iron ion binding"/>
    <property type="evidence" value="ECO:0007669"/>
    <property type="project" value="InterPro"/>
</dbReference>
<dbReference type="SUPFAM" id="SSF48264">
    <property type="entry name" value="Cytochrome P450"/>
    <property type="match status" value="1"/>
</dbReference>
<keyword evidence="7" id="KW-0479">Metal-binding</keyword>
<dbReference type="InterPro" id="IPR001128">
    <property type="entry name" value="Cyt_P450"/>
</dbReference>
<evidence type="ECO:0000256" key="12">
    <source>
        <dbReference type="ARBA" id="ARBA00023136"/>
    </source>
</evidence>
<dbReference type="PRINTS" id="PR00463">
    <property type="entry name" value="EP450I"/>
</dbReference>
<evidence type="ECO:0000313" key="15">
    <source>
        <dbReference type="Proteomes" id="UP000053257"/>
    </source>
</evidence>
<evidence type="ECO:0000256" key="13">
    <source>
        <dbReference type="SAM" id="Phobius"/>
    </source>
</evidence>
<dbReference type="AlphaFoldDB" id="A0A0C3RSF7"/>
<dbReference type="PANTHER" id="PTHR46300:SF7">
    <property type="entry name" value="P450, PUTATIVE (EUROFUNG)-RELATED"/>
    <property type="match status" value="1"/>
</dbReference>
<evidence type="ECO:0000256" key="8">
    <source>
        <dbReference type="ARBA" id="ARBA00022989"/>
    </source>
</evidence>
<accession>A0A0C3RSF7</accession>
<evidence type="ECO:0000256" key="11">
    <source>
        <dbReference type="ARBA" id="ARBA00023033"/>
    </source>
</evidence>
<name>A0A0C3RSF7_PHLG1</name>
<evidence type="ECO:0000256" key="10">
    <source>
        <dbReference type="ARBA" id="ARBA00023004"/>
    </source>
</evidence>
<keyword evidence="12 13" id="KW-0472">Membrane</keyword>
<evidence type="ECO:0000256" key="2">
    <source>
        <dbReference type="ARBA" id="ARBA00004167"/>
    </source>
</evidence>
<dbReference type="InterPro" id="IPR036396">
    <property type="entry name" value="Cyt_P450_sf"/>
</dbReference>
<dbReference type="GO" id="GO:0020037">
    <property type="term" value="F:heme binding"/>
    <property type="evidence" value="ECO:0007669"/>
    <property type="project" value="InterPro"/>
</dbReference>
<evidence type="ECO:0000256" key="6">
    <source>
        <dbReference type="ARBA" id="ARBA00022692"/>
    </source>
</evidence>
<reference evidence="14 15" key="1">
    <citation type="journal article" date="2014" name="PLoS Genet.">
        <title>Analysis of the Phlebiopsis gigantea genome, transcriptome and secretome provides insight into its pioneer colonization strategies of wood.</title>
        <authorList>
            <person name="Hori C."/>
            <person name="Ishida T."/>
            <person name="Igarashi K."/>
            <person name="Samejima M."/>
            <person name="Suzuki H."/>
            <person name="Master E."/>
            <person name="Ferreira P."/>
            <person name="Ruiz-Duenas F.J."/>
            <person name="Held B."/>
            <person name="Canessa P."/>
            <person name="Larrondo L.F."/>
            <person name="Schmoll M."/>
            <person name="Druzhinina I.S."/>
            <person name="Kubicek C.P."/>
            <person name="Gaskell J.A."/>
            <person name="Kersten P."/>
            <person name="St John F."/>
            <person name="Glasner J."/>
            <person name="Sabat G."/>
            <person name="Splinter BonDurant S."/>
            <person name="Syed K."/>
            <person name="Yadav J."/>
            <person name="Mgbeahuruike A.C."/>
            <person name="Kovalchuk A."/>
            <person name="Asiegbu F.O."/>
            <person name="Lackner G."/>
            <person name="Hoffmeister D."/>
            <person name="Rencoret J."/>
            <person name="Gutierrez A."/>
            <person name="Sun H."/>
            <person name="Lindquist E."/>
            <person name="Barry K."/>
            <person name="Riley R."/>
            <person name="Grigoriev I.V."/>
            <person name="Henrissat B."/>
            <person name="Kues U."/>
            <person name="Berka R.M."/>
            <person name="Martinez A.T."/>
            <person name="Covert S.F."/>
            <person name="Blanchette R.A."/>
            <person name="Cullen D."/>
        </authorList>
    </citation>
    <scope>NUCLEOTIDE SEQUENCE [LARGE SCALE GENOMIC DNA]</scope>
    <source>
        <strain evidence="14 15">11061_1 CR5-6</strain>
    </source>
</reference>
<dbReference type="GO" id="GO:0016705">
    <property type="term" value="F:oxidoreductase activity, acting on paired donors, with incorporation or reduction of molecular oxygen"/>
    <property type="evidence" value="ECO:0007669"/>
    <property type="project" value="InterPro"/>
</dbReference>
<keyword evidence="15" id="KW-1185">Reference proteome</keyword>
<evidence type="ECO:0008006" key="16">
    <source>
        <dbReference type="Google" id="ProtNLM"/>
    </source>
</evidence>
<dbReference type="HOGENOM" id="CLU_001570_2_3_1"/>
<evidence type="ECO:0000256" key="9">
    <source>
        <dbReference type="ARBA" id="ARBA00023002"/>
    </source>
</evidence>
<comment type="cofactor">
    <cofactor evidence="1">
        <name>heme</name>
        <dbReference type="ChEBI" id="CHEBI:30413"/>
    </cofactor>
</comment>
<comment type="pathway">
    <text evidence="3">Secondary metabolite biosynthesis.</text>
</comment>
<feature type="transmembrane region" description="Helical" evidence="13">
    <location>
        <begin position="6"/>
        <end position="22"/>
    </location>
</feature>
<dbReference type="InterPro" id="IPR002401">
    <property type="entry name" value="Cyt_P450_E_grp-I"/>
</dbReference>
<proteinExistence type="inferred from homology"/>
<evidence type="ECO:0000256" key="4">
    <source>
        <dbReference type="ARBA" id="ARBA00010617"/>
    </source>
</evidence>
<evidence type="ECO:0000256" key="3">
    <source>
        <dbReference type="ARBA" id="ARBA00005179"/>
    </source>
</evidence>
<gene>
    <name evidence="14" type="ORF">PHLGIDRAFT_26207</name>
</gene>
<evidence type="ECO:0000256" key="1">
    <source>
        <dbReference type="ARBA" id="ARBA00001971"/>
    </source>
</evidence>
<comment type="subcellular location">
    <subcellularLocation>
        <location evidence="2">Membrane</location>
        <topology evidence="2">Single-pass membrane protein</topology>
    </subcellularLocation>
</comment>
<dbReference type="OrthoDB" id="2789670at2759"/>
<dbReference type="Pfam" id="PF00067">
    <property type="entry name" value="p450"/>
    <property type="match status" value="1"/>
</dbReference>
<organism evidence="14 15">
    <name type="scientific">Phlebiopsis gigantea (strain 11061_1 CR5-6)</name>
    <name type="common">White-rot fungus</name>
    <name type="synonym">Peniophora gigantea</name>
    <dbReference type="NCBI Taxonomy" id="745531"/>
    <lineage>
        <taxon>Eukaryota</taxon>
        <taxon>Fungi</taxon>
        <taxon>Dikarya</taxon>
        <taxon>Basidiomycota</taxon>
        <taxon>Agaricomycotina</taxon>
        <taxon>Agaricomycetes</taxon>
        <taxon>Polyporales</taxon>
        <taxon>Phanerochaetaceae</taxon>
        <taxon>Phlebiopsis</taxon>
    </lineage>
</organism>
<dbReference type="InterPro" id="IPR050364">
    <property type="entry name" value="Cytochrome_P450_fung"/>
</dbReference>